<keyword evidence="1" id="KW-0812">Transmembrane</keyword>
<evidence type="ECO:0000313" key="3">
    <source>
        <dbReference type="Proteomes" id="UP000328092"/>
    </source>
</evidence>
<keyword evidence="1" id="KW-0472">Membrane</keyword>
<reference evidence="2" key="1">
    <citation type="submission" date="2019-02" db="EMBL/GenBank/DDBJ databases">
        <authorList>
            <person name="Pothier F.J."/>
        </authorList>
    </citation>
    <scope>NUCLEOTIDE SEQUENCE</scope>
    <source>
        <strain evidence="2">CI-1B</strain>
    </source>
</reference>
<evidence type="ECO:0008006" key="4">
    <source>
        <dbReference type="Google" id="ProtNLM"/>
    </source>
</evidence>
<dbReference type="EMBL" id="CAADFC020000016">
    <property type="protein sequence ID" value="VIO72507.1"/>
    <property type="molecule type" value="Genomic_DNA"/>
</dbReference>
<organism evidence="2 3">
    <name type="scientific">Bradyrhizobium ivorense</name>
    <dbReference type="NCBI Taxonomy" id="2511166"/>
    <lineage>
        <taxon>Bacteria</taxon>
        <taxon>Pseudomonadati</taxon>
        <taxon>Pseudomonadota</taxon>
        <taxon>Alphaproteobacteria</taxon>
        <taxon>Hyphomicrobiales</taxon>
        <taxon>Nitrobacteraceae</taxon>
        <taxon>Bradyrhizobium</taxon>
    </lineage>
</organism>
<dbReference type="AlphaFoldDB" id="A0A508TFY5"/>
<dbReference type="Proteomes" id="UP000328092">
    <property type="component" value="Unassembled WGS sequence"/>
</dbReference>
<keyword evidence="1" id="KW-1133">Transmembrane helix</keyword>
<name>A0A508TFY5_9BRAD</name>
<protein>
    <recommendedName>
        <fullName evidence="4">DUF3592 domain-containing protein</fullName>
    </recommendedName>
</protein>
<feature type="transmembrane region" description="Helical" evidence="1">
    <location>
        <begin position="108"/>
        <end position="128"/>
    </location>
</feature>
<keyword evidence="3" id="KW-1185">Reference proteome</keyword>
<evidence type="ECO:0000313" key="2">
    <source>
        <dbReference type="EMBL" id="VIO72507.1"/>
    </source>
</evidence>
<sequence>MKYPNSQSVILTILALWILWSFGFQTLWARYATELDGVVVSSLDKPSKGAPRYATEYVVRDASNHDTPYVAGPTDAFLERSIPVGSRIEKKWGQLGYRLDDRWRSFPVTFYSAVMGAAFFMLFWAALVQWRTRE</sequence>
<comment type="caution">
    <text evidence="2">The sequence shown here is derived from an EMBL/GenBank/DDBJ whole genome shotgun (WGS) entry which is preliminary data.</text>
</comment>
<evidence type="ECO:0000256" key="1">
    <source>
        <dbReference type="SAM" id="Phobius"/>
    </source>
</evidence>
<accession>A0A508TFY5</accession>
<gene>
    <name evidence="2" type="ORF">CI1B_41520</name>
</gene>
<proteinExistence type="predicted"/>